<dbReference type="HOGENOM" id="CLU_319036_0_0_9"/>
<dbReference type="STRING" id="429009.Adeg_0412"/>
<proteinExistence type="predicted"/>
<dbReference type="EMBL" id="CP001785">
    <property type="protein sequence ID" value="ACX51565.1"/>
    <property type="molecule type" value="Genomic_DNA"/>
</dbReference>
<keyword evidence="3" id="KW-1185">Reference proteome</keyword>
<dbReference type="InterPro" id="IPR025048">
    <property type="entry name" value="DUF3987"/>
</dbReference>
<dbReference type="Pfam" id="PF13148">
    <property type="entry name" value="DUF3987"/>
    <property type="match status" value="1"/>
</dbReference>
<dbReference type="RefSeq" id="WP_015738443.1">
    <property type="nucleotide sequence ID" value="NC_013385.1"/>
</dbReference>
<accession>C9RBD8</accession>
<protein>
    <submittedName>
        <fullName evidence="2">Uncharacterized protein</fullName>
    </submittedName>
</protein>
<evidence type="ECO:0000256" key="1">
    <source>
        <dbReference type="SAM" id="MobiDB-lite"/>
    </source>
</evidence>
<dbReference type="eggNOG" id="COG1241">
    <property type="taxonomic scope" value="Bacteria"/>
</dbReference>
<dbReference type="KEGG" id="adg:Adeg_0412"/>
<gene>
    <name evidence="2" type="ordered locus">Adeg_0412</name>
</gene>
<dbReference type="eggNOG" id="COG4643">
    <property type="taxonomic scope" value="Bacteria"/>
</dbReference>
<evidence type="ECO:0000313" key="2">
    <source>
        <dbReference type="EMBL" id="ACX51565.1"/>
    </source>
</evidence>
<reference evidence="2 3" key="1">
    <citation type="submission" date="2009-10" db="EMBL/GenBank/DDBJ databases">
        <title>Complete sequence of chromosome of Ammonifex degensii KC4.</title>
        <authorList>
            <consortium name="US DOE Joint Genome Institute"/>
            <person name="Kerfeld C."/>
            <person name="Goodner B."/>
            <person name="Huber H."/>
            <person name="Stetter K."/>
            <person name="Lucas S."/>
            <person name="Copeland A."/>
            <person name="Lapidus A."/>
            <person name="Glavina del Rio T."/>
            <person name="Dalin E."/>
            <person name="Tice H."/>
            <person name="Bruce D."/>
            <person name="Goodwin L."/>
            <person name="Pitluck S."/>
            <person name="Saunders E."/>
            <person name="Brettin T."/>
            <person name="Detter J.C."/>
            <person name="Han C."/>
            <person name="Larimer F."/>
            <person name="Land M."/>
            <person name="Hauser L."/>
            <person name="Kyrpides N."/>
            <person name="Ovchinnikova G."/>
            <person name="Richardson P."/>
        </authorList>
    </citation>
    <scope>NUCLEOTIDE SEQUENCE [LARGE SCALE GENOMIC DNA]</scope>
    <source>
        <strain evidence="3">DSM 10501 / KC4</strain>
    </source>
</reference>
<feature type="region of interest" description="Disordered" evidence="1">
    <location>
        <begin position="751"/>
        <end position="806"/>
    </location>
</feature>
<organism evidence="2 3">
    <name type="scientific">Ammonifex degensii (strain DSM 10501 / KC4)</name>
    <dbReference type="NCBI Taxonomy" id="429009"/>
    <lineage>
        <taxon>Bacteria</taxon>
        <taxon>Bacillati</taxon>
        <taxon>Bacillota</taxon>
        <taxon>Clostridia</taxon>
        <taxon>Thermoanaerobacterales</taxon>
        <taxon>Thermoanaerobacteraceae</taxon>
        <taxon>Ammonifex</taxon>
    </lineage>
</organism>
<feature type="compositionally biased region" description="Gly residues" evidence="1">
    <location>
        <begin position="787"/>
        <end position="798"/>
    </location>
</feature>
<evidence type="ECO:0000313" key="3">
    <source>
        <dbReference type="Proteomes" id="UP000002620"/>
    </source>
</evidence>
<dbReference type="Proteomes" id="UP000002620">
    <property type="component" value="Chromosome"/>
</dbReference>
<dbReference type="AlphaFoldDB" id="C9RBD8"/>
<name>C9RBD8_AMMDK</name>
<sequence>MPRNSTNIVSEIRRFCNVLYDSGDVFECRVLDVPKAGVLSGYFNDPEALARAVIEHDGVANIYVTLNPVLPDLLARANNRLLPARGGATTRDEEIVRRRWLLLDLDPVRPSKISATDREKMAARERARAVFRFLQQRGWPDPVVADSGNGVYLLYRVELLNDEASKALLKDVLLALSLLFDDEEVVVDTSTFNAARLVRLVGTINAKGDPTPDRPHRRSSLLYVPPELHPVPAEKLEELARLVRSAESPRRGFDLGAWVHQHLGDLVVKEKPWQGGRLWGLNPCPMNPEHKNQSAFVAQLPDGKIIAGCHHNSCQWWGWRDLREKFDPAGAVAEAPEEELDLDVQDWPAPPDDDAFYGLAGDFVKFVEPYTEADPVAILGQFLVAFGNAAGRNAHIRVEADRHYANEFLALVGSSAKARKGVSWGHVREVFKLADDAWVANIVHGLVSGEGLAYWVRDPVYKGEEVIDEGVTDKRLLALEAEFARVLKVLQREGNTLSAQLRMAWDTGELRSLAKNSPVKATGAHVSVIVHTTREELLRLLEDVEVANGFANRFVWLCVRRSKMLPFGGRVPEEALEEIARKVKGALGFARGVREVSFTDPARELWEEVYESLSRERVGLLGAVLARAEAHVLRLALIYALLDLSPVVDVPHLKAALAFWDYAERSASYIFGKKLGDRIAGRVVQALEVAGEKGLTRTQLYRLFKPRIPSDRLGEILEDLLASGVVERIEEGRGERGRPAERWVLKVGPKIQKTPKNAPGQTAQGFPAGPKNDQKIHQKIGTSVGTGTSGDEGMGTGGSVDASPSGGERPLLCSACGGETIKVSEGGGEEERRCTRCGWLFRVKGIVLPEGEFSLPSPPAKEARVKNCIRCRRPGAGEDGYCQQCREEVRRALNEIAREWGEFRLEDDFDF</sequence>